<sequence length="769" mass="85889">MLKGSPLALQLLAYQTAPNLLSTIPIPFDSHSIMDLVVPHLPLYPVPSINDILSVEADPDLIADNYHFEKHLWHGGDTSQPITTPATDEDEPILQEKSRKSKAPRKKAAKSKPPPKNALKPRKTSKKNCTTRKQRCISSYFQSAASSSTSNDKILELLSAISEQTTKLSDQVSELKNESKLLRKLLKRKKTPTCLKRSAFHTLLDLSKKGRQAHRGCQTEPTEPTTADLSHQTSPKPMEDDHLFSHSPVVSQYEAHLHGSTSLRKQTTKLSAEPVHTTPTQASPVHTSPLHASPVHTSPLNPSPVHTTPLQASPVHTTPLQASPIQKSPAHSSPLRNSPCYTTPPSNRPPSVIYDASAHPNSPEIHHLLFHGKEIFELVSPDPPSFTQPKYDSSTNQASRRQISPLSPFSFTPETSPNKSSDSLIGFVGHATAINAFSATATSNPFSVANTIPPYIQAQSTEDSDIVELSDGSPARERPRHMPSMEENHLAKELYRCKSVPALDLISPLPQIQWDLFEKIISKHKAAFHITPSKFDFSNNFLLQLAEPTHWTTTYHMKILMHMLGARHSRLLEEQKLAFITPHLASGIQAISKSFNKSRKRETFLWDDQLTDLVLQPGRRWMEDVFTVYTPMIWADKHWVGLAINLDLGCVEILDPFPTLYSDRSVARFMAPVLKSLPYLVKKVANYQLTQFRGLQPFTCHRVSNLYINEIGGDCGPVTVKFLEMHTHGDPDPDMSSITDRKVDDIRKQYALDIYKTIVMPAYYAPPRA</sequence>
<feature type="region of interest" description="Disordered" evidence="4">
    <location>
        <begin position="74"/>
        <end position="131"/>
    </location>
</feature>
<dbReference type="Gene3D" id="3.40.395.10">
    <property type="entry name" value="Adenoviral Proteinase, Chain A"/>
    <property type="match status" value="1"/>
</dbReference>
<evidence type="ECO:0000256" key="1">
    <source>
        <dbReference type="ARBA" id="ARBA00005234"/>
    </source>
</evidence>
<dbReference type="InterPro" id="IPR038765">
    <property type="entry name" value="Papain-like_cys_pep_sf"/>
</dbReference>
<feature type="region of interest" description="Disordered" evidence="4">
    <location>
        <begin position="209"/>
        <end position="359"/>
    </location>
</feature>
<dbReference type="SUPFAM" id="SSF54001">
    <property type="entry name" value="Cysteine proteinases"/>
    <property type="match status" value="1"/>
</dbReference>
<feature type="compositionally biased region" description="Basic residues" evidence="4">
    <location>
        <begin position="99"/>
        <end position="110"/>
    </location>
</feature>
<dbReference type="GO" id="GO:0008234">
    <property type="term" value="F:cysteine-type peptidase activity"/>
    <property type="evidence" value="ECO:0007669"/>
    <property type="project" value="InterPro"/>
</dbReference>
<comment type="caution">
    <text evidence="6">The sequence shown here is derived from an EMBL/GenBank/DDBJ whole genome shotgun (WGS) entry which is preliminary data.</text>
</comment>
<evidence type="ECO:0000256" key="3">
    <source>
        <dbReference type="ARBA" id="ARBA00022801"/>
    </source>
</evidence>
<feature type="compositionally biased region" description="Basic residues" evidence="4">
    <location>
        <begin position="119"/>
        <end position="131"/>
    </location>
</feature>
<proteinExistence type="inferred from homology"/>
<evidence type="ECO:0000256" key="2">
    <source>
        <dbReference type="ARBA" id="ARBA00022670"/>
    </source>
</evidence>
<dbReference type="PROSITE" id="PS50600">
    <property type="entry name" value="ULP_PROTEASE"/>
    <property type="match status" value="1"/>
</dbReference>
<accession>A0A8S9MHA5</accession>
<organism evidence="6 7">
    <name type="scientific">Brassica cretica</name>
    <name type="common">Mustard</name>
    <dbReference type="NCBI Taxonomy" id="69181"/>
    <lineage>
        <taxon>Eukaryota</taxon>
        <taxon>Viridiplantae</taxon>
        <taxon>Streptophyta</taxon>
        <taxon>Embryophyta</taxon>
        <taxon>Tracheophyta</taxon>
        <taxon>Spermatophyta</taxon>
        <taxon>Magnoliopsida</taxon>
        <taxon>eudicotyledons</taxon>
        <taxon>Gunneridae</taxon>
        <taxon>Pentapetalae</taxon>
        <taxon>rosids</taxon>
        <taxon>malvids</taxon>
        <taxon>Brassicales</taxon>
        <taxon>Brassicaceae</taxon>
        <taxon>Brassiceae</taxon>
        <taxon>Brassica</taxon>
    </lineage>
</organism>
<feature type="region of interest" description="Disordered" evidence="4">
    <location>
        <begin position="380"/>
        <end position="421"/>
    </location>
</feature>
<evidence type="ECO:0000313" key="6">
    <source>
        <dbReference type="EMBL" id="KAF2617598.1"/>
    </source>
</evidence>
<keyword evidence="2" id="KW-0645">Protease</keyword>
<dbReference type="Proteomes" id="UP000712281">
    <property type="component" value="Unassembled WGS sequence"/>
</dbReference>
<feature type="compositionally biased region" description="Polar residues" evidence="4">
    <location>
        <begin position="219"/>
        <end position="235"/>
    </location>
</feature>
<feature type="region of interest" description="Disordered" evidence="4">
    <location>
        <begin position="463"/>
        <end position="482"/>
    </location>
</feature>
<evidence type="ECO:0000259" key="5">
    <source>
        <dbReference type="PROSITE" id="PS50600"/>
    </source>
</evidence>
<keyword evidence="3" id="KW-0378">Hydrolase</keyword>
<protein>
    <recommendedName>
        <fullName evidence="5">Ubiquitin-like protease family profile domain-containing protein</fullName>
    </recommendedName>
</protein>
<dbReference type="GO" id="GO:0006508">
    <property type="term" value="P:proteolysis"/>
    <property type="evidence" value="ECO:0007669"/>
    <property type="project" value="UniProtKB-KW"/>
</dbReference>
<dbReference type="PANTHER" id="PTHR48449">
    <property type="entry name" value="DUF1985 DOMAIN-CONTAINING PROTEIN"/>
    <property type="match status" value="1"/>
</dbReference>
<name>A0A8S9MHA5_BRACR</name>
<dbReference type="InterPro" id="IPR003653">
    <property type="entry name" value="Peptidase_C48_C"/>
</dbReference>
<feature type="compositionally biased region" description="Polar residues" evidence="4">
    <location>
        <begin position="387"/>
        <end position="421"/>
    </location>
</feature>
<gene>
    <name evidence="6" type="ORF">F2Q68_00038512</name>
</gene>
<feature type="domain" description="Ubiquitin-like protease family profile" evidence="5">
    <location>
        <begin position="535"/>
        <end position="726"/>
    </location>
</feature>
<evidence type="ECO:0000313" key="7">
    <source>
        <dbReference type="Proteomes" id="UP000712281"/>
    </source>
</evidence>
<dbReference type="EMBL" id="QGKW02000007">
    <property type="protein sequence ID" value="KAF2617598.1"/>
    <property type="molecule type" value="Genomic_DNA"/>
</dbReference>
<dbReference type="Pfam" id="PF02902">
    <property type="entry name" value="Peptidase_C48"/>
    <property type="match status" value="1"/>
</dbReference>
<comment type="similarity">
    <text evidence="1">Belongs to the peptidase C48 family.</text>
</comment>
<feature type="compositionally biased region" description="Polar residues" evidence="4">
    <location>
        <begin position="77"/>
        <end position="86"/>
    </location>
</feature>
<dbReference type="AlphaFoldDB" id="A0A8S9MHA5"/>
<reference evidence="6" key="1">
    <citation type="submission" date="2019-12" db="EMBL/GenBank/DDBJ databases">
        <title>Genome sequencing and annotation of Brassica cretica.</title>
        <authorList>
            <person name="Studholme D.J."/>
            <person name="Sarris P.F."/>
        </authorList>
    </citation>
    <scope>NUCLEOTIDE SEQUENCE</scope>
    <source>
        <strain evidence="6">PFS-001/15</strain>
        <tissue evidence="6">Leaf</tissue>
    </source>
</reference>
<feature type="compositionally biased region" description="Polar residues" evidence="4">
    <location>
        <begin position="295"/>
        <end position="345"/>
    </location>
</feature>
<dbReference type="PANTHER" id="PTHR48449:SF1">
    <property type="entry name" value="DUF1985 DOMAIN-CONTAINING PROTEIN"/>
    <property type="match status" value="1"/>
</dbReference>
<feature type="compositionally biased region" description="Polar residues" evidence="4">
    <location>
        <begin position="277"/>
        <end position="286"/>
    </location>
</feature>
<feature type="compositionally biased region" description="Polar residues" evidence="4">
    <location>
        <begin position="259"/>
        <end position="270"/>
    </location>
</feature>
<evidence type="ECO:0000256" key="4">
    <source>
        <dbReference type="SAM" id="MobiDB-lite"/>
    </source>
</evidence>